<feature type="transmembrane region" description="Helical" evidence="2">
    <location>
        <begin position="31"/>
        <end position="50"/>
    </location>
</feature>
<dbReference type="AlphaFoldDB" id="A0A0R2M4X6"/>
<reference evidence="3 4" key="1">
    <citation type="journal article" date="2015" name="Genome Announc.">
        <title>Expanding the biotechnology potential of lactobacilli through comparative genomics of 213 strains and associated genera.</title>
        <authorList>
            <person name="Sun Z."/>
            <person name="Harris H.M."/>
            <person name="McCann A."/>
            <person name="Guo C."/>
            <person name="Argimon S."/>
            <person name="Zhang W."/>
            <person name="Yang X."/>
            <person name="Jeffery I.B."/>
            <person name="Cooney J.C."/>
            <person name="Kagawa T.F."/>
            <person name="Liu W."/>
            <person name="Song Y."/>
            <person name="Salvetti E."/>
            <person name="Wrobel A."/>
            <person name="Rasinkangas P."/>
            <person name="Parkhill J."/>
            <person name="Rea M.C."/>
            <person name="O'Sullivan O."/>
            <person name="Ritari J."/>
            <person name="Douillard F.P."/>
            <person name="Paul Ross R."/>
            <person name="Yang R."/>
            <person name="Briner A.E."/>
            <person name="Felis G.E."/>
            <person name="de Vos W.M."/>
            <person name="Barrangou R."/>
            <person name="Klaenhammer T.R."/>
            <person name="Caufield P.W."/>
            <person name="Cui Y."/>
            <person name="Zhang H."/>
            <person name="O'Toole P.W."/>
        </authorList>
    </citation>
    <scope>NUCLEOTIDE SEQUENCE [LARGE SCALE GENOMIC DNA]</scope>
    <source>
        <strain evidence="3 4">LMG 26013</strain>
    </source>
</reference>
<dbReference type="EMBL" id="JQCL01000080">
    <property type="protein sequence ID" value="KRO08407.1"/>
    <property type="molecule type" value="Genomic_DNA"/>
</dbReference>
<proteinExistence type="predicted"/>
<feature type="coiled-coil region" evidence="1">
    <location>
        <begin position="138"/>
        <end position="165"/>
    </location>
</feature>
<gene>
    <name evidence="3" type="ORF">IV64_GL000492</name>
</gene>
<organism evidence="3 4">
    <name type="scientific">Lactiplantibacillus xiangfangensis</name>
    <dbReference type="NCBI Taxonomy" id="942150"/>
    <lineage>
        <taxon>Bacteria</taxon>
        <taxon>Bacillati</taxon>
        <taxon>Bacillota</taxon>
        <taxon>Bacilli</taxon>
        <taxon>Lactobacillales</taxon>
        <taxon>Lactobacillaceae</taxon>
        <taxon>Lactiplantibacillus</taxon>
    </lineage>
</organism>
<keyword evidence="4" id="KW-1185">Reference proteome</keyword>
<name>A0A0R2M4X6_9LACO</name>
<dbReference type="Proteomes" id="UP000051783">
    <property type="component" value="Unassembled WGS sequence"/>
</dbReference>
<protein>
    <submittedName>
        <fullName evidence="3">Uncharacterized protein</fullName>
    </submittedName>
</protein>
<keyword evidence="2" id="KW-1133">Transmembrane helix</keyword>
<dbReference type="OrthoDB" id="2325027at2"/>
<evidence type="ECO:0000313" key="3">
    <source>
        <dbReference type="EMBL" id="KRO08407.1"/>
    </source>
</evidence>
<evidence type="ECO:0000256" key="1">
    <source>
        <dbReference type="SAM" id="Coils"/>
    </source>
</evidence>
<sequence length="209" mass="23153">MLILSIIGIIILVVGAIFFFIDYAKGNKKQMSSIIMVVGLILGIGGYFGHTYQVHQEQVRQAQIKKAKEKAFADNYSNISYYAYETGTRAEKVGNKLTKVWHAAIWDDGGITIDGQNYTDFNKALNAQSDLYTSNGTIDKLDSKLNSLESTYKELKQNVTSKNTDKLSKAKNVVKDTKDLVNIVENPSGNYATFSSHFSDADAKLSSDL</sequence>
<comment type="caution">
    <text evidence="3">The sequence shown here is derived from an EMBL/GenBank/DDBJ whole genome shotgun (WGS) entry which is preliminary data.</text>
</comment>
<evidence type="ECO:0000256" key="2">
    <source>
        <dbReference type="SAM" id="Phobius"/>
    </source>
</evidence>
<keyword evidence="2" id="KW-0812">Transmembrane</keyword>
<dbReference type="RefSeq" id="WP_057707003.1">
    <property type="nucleotide sequence ID" value="NZ_JQCL01000080.1"/>
</dbReference>
<keyword evidence="2" id="KW-0472">Membrane</keyword>
<dbReference type="PATRIC" id="fig|942150.3.peg.505"/>
<feature type="transmembrane region" description="Helical" evidence="2">
    <location>
        <begin position="6"/>
        <end position="24"/>
    </location>
</feature>
<keyword evidence="1" id="KW-0175">Coiled coil</keyword>
<evidence type="ECO:0000313" key="4">
    <source>
        <dbReference type="Proteomes" id="UP000051783"/>
    </source>
</evidence>
<accession>A0A0R2M4X6</accession>